<gene>
    <name evidence="1" type="ORF">BAU18_001133</name>
</gene>
<evidence type="ECO:0000313" key="1">
    <source>
        <dbReference type="EMBL" id="MEO1781548.1"/>
    </source>
</evidence>
<reference evidence="1 2" key="2">
    <citation type="submission" date="2024-02" db="EMBL/GenBank/DDBJ databases">
        <title>The Genome Sequence of Enterococcus diestrammenae JM9A.</title>
        <authorList>
            <person name="Earl A."/>
            <person name="Manson A."/>
            <person name="Gilmore M."/>
            <person name="Sanders J."/>
            <person name="Shea T."/>
            <person name="Howe W."/>
            <person name="Livny J."/>
            <person name="Cuomo C."/>
            <person name="Neafsey D."/>
            <person name="Birren B."/>
        </authorList>
    </citation>
    <scope>NUCLEOTIDE SEQUENCE [LARGE SCALE GENOMIC DNA]</scope>
    <source>
        <strain evidence="1 2">JM9A</strain>
    </source>
</reference>
<dbReference type="Proteomes" id="UP001429357">
    <property type="component" value="Unassembled WGS sequence"/>
</dbReference>
<organism evidence="1 2">
    <name type="scientific">Enterococcus diestrammenae</name>
    <dbReference type="NCBI Taxonomy" id="1155073"/>
    <lineage>
        <taxon>Bacteria</taxon>
        <taxon>Bacillati</taxon>
        <taxon>Bacillota</taxon>
        <taxon>Bacilli</taxon>
        <taxon>Lactobacillales</taxon>
        <taxon>Enterococcaceae</taxon>
        <taxon>Enterococcus</taxon>
    </lineage>
</organism>
<protein>
    <submittedName>
        <fullName evidence="1">Uncharacterized protein</fullName>
    </submittedName>
</protein>
<proteinExistence type="predicted"/>
<evidence type="ECO:0000313" key="2">
    <source>
        <dbReference type="Proteomes" id="UP001429357"/>
    </source>
</evidence>
<dbReference type="EMBL" id="MAEI02000001">
    <property type="protein sequence ID" value="MEO1781548.1"/>
    <property type="molecule type" value="Genomic_DNA"/>
</dbReference>
<dbReference type="RefSeq" id="WP_161870076.1">
    <property type="nucleotide sequence ID" value="NZ_MAEI02000001.1"/>
</dbReference>
<comment type="caution">
    <text evidence="1">The sequence shown here is derived from an EMBL/GenBank/DDBJ whole genome shotgun (WGS) entry which is preliminary data.</text>
</comment>
<accession>A0ABV0F0G1</accession>
<sequence length="356" mass="42038">MAIKAEDILVLSSIQDKRVQVANPYRLITGSFFMVNDVSEHFDIDKSIDRLYSEGLIRKNFPKEYIPYFNVAELKNLLTEIGCKKIKTKTKYSLVELAKVHLSDENIINSPLYKPFYIITDSGFEALEKYHNVVWFSLYKYDIYGHSDHNNRFNIQYFFSHPEIDPYEEMVEYFQDKNDEVVGRLYYLKNDFRNSVLYGIKTITSIFTESIDNAAGSKYRIESYNLQRIFWSVEWVKKSYSHFAEDSNQFIDEIQNCYDTFKYKNEIAFDLFSEIVFKVLLNEVEDFSSLQLSLINILEENFPDEDDYGDFNERYVAAQADQAALLGLLISHLDLEMLTLMKEQINIRIKEFEELN</sequence>
<reference evidence="2" key="1">
    <citation type="submission" date="2016-06" db="EMBL/GenBank/DDBJ databases">
        <title>Four novel species of enterococci isolated from chicken manure.</title>
        <authorList>
            <person name="Van Tyne D."/>
        </authorList>
    </citation>
    <scope>NUCLEOTIDE SEQUENCE [LARGE SCALE GENOMIC DNA]</scope>
    <source>
        <strain evidence="2">JM9A</strain>
    </source>
</reference>
<keyword evidence="2" id="KW-1185">Reference proteome</keyword>
<name>A0ABV0F0G1_9ENTE</name>